<evidence type="ECO:0000313" key="2">
    <source>
        <dbReference type="Ensembl" id="ENSOCUP00000027454.1"/>
    </source>
</evidence>
<dbReference type="InterPro" id="IPR031476">
    <property type="entry name" value="DUF4686"/>
</dbReference>
<dbReference type="EMBL" id="AAGW02003032">
    <property type="status" value="NOT_ANNOTATED_CDS"/>
    <property type="molecule type" value="Genomic_DNA"/>
</dbReference>
<dbReference type="AlphaFoldDB" id="A0A5F9C1B4"/>
<dbReference type="EMBL" id="AAGW02003033">
    <property type="status" value="NOT_ANNOTATED_CDS"/>
    <property type="molecule type" value="Genomic_DNA"/>
</dbReference>
<keyword evidence="1" id="KW-0175">Coiled coil</keyword>
<dbReference type="GeneTree" id="ENSGT00390000007816"/>
<dbReference type="InterPro" id="IPR052825">
    <property type="entry name" value="CCD-Prefoldin_beta-like"/>
</dbReference>
<dbReference type="PANTHER" id="PTHR34479">
    <property type="entry name" value="COILED-COIL DOMAIN-CONTAINING PROTEIN 30"/>
    <property type="match status" value="1"/>
</dbReference>
<name>A0A5F9C1B4_RABIT</name>
<reference evidence="2 3" key="1">
    <citation type="journal article" date="2011" name="Nature">
        <title>A high-resolution map of human evolutionary constraint using 29 mammals.</title>
        <authorList>
            <person name="Lindblad-Toh K."/>
            <person name="Garber M."/>
            <person name="Zuk O."/>
            <person name="Lin M.F."/>
            <person name="Parker B.J."/>
            <person name="Washietl S."/>
            <person name="Kheradpour P."/>
            <person name="Ernst J."/>
            <person name="Jordan G."/>
            <person name="Mauceli E."/>
            <person name="Ward L.D."/>
            <person name="Lowe C.B."/>
            <person name="Holloway A.K."/>
            <person name="Clamp M."/>
            <person name="Gnerre S."/>
            <person name="Alfoldi J."/>
            <person name="Beal K."/>
            <person name="Chang J."/>
            <person name="Clawson H."/>
            <person name="Cuff J."/>
            <person name="Di Palma F."/>
            <person name="Fitzgerald S."/>
            <person name="Flicek P."/>
            <person name="Guttman M."/>
            <person name="Hubisz M.J."/>
            <person name="Jaffe D.B."/>
            <person name="Jungreis I."/>
            <person name="Kent W.J."/>
            <person name="Kostka D."/>
            <person name="Lara M."/>
            <person name="Martins A.L."/>
            <person name="Massingham T."/>
            <person name="Moltke I."/>
            <person name="Raney B.J."/>
            <person name="Rasmussen M.D."/>
            <person name="Robinson J."/>
            <person name="Stark A."/>
            <person name="Vilella A.J."/>
            <person name="Wen J."/>
            <person name="Xie X."/>
            <person name="Zody M.C."/>
            <person name="Baldwin J."/>
            <person name="Bloom T."/>
            <person name="Chin C.W."/>
            <person name="Heiman D."/>
            <person name="Nicol R."/>
            <person name="Nusbaum C."/>
            <person name="Young S."/>
            <person name="Wilkinson J."/>
            <person name="Worley K.C."/>
            <person name="Kovar C.L."/>
            <person name="Muzny D.M."/>
            <person name="Gibbs R.A."/>
            <person name="Cree A."/>
            <person name="Dihn H.H."/>
            <person name="Fowler G."/>
            <person name="Jhangiani S."/>
            <person name="Joshi V."/>
            <person name="Lee S."/>
            <person name="Lewis L.R."/>
            <person name="Nazareth L.V."/>
            <person name="Okwuonu G."/>
            <person name="Santibanez J."/>
            <person name="Warren W.C."/>
            <person name="Mardis E.R."/>
            <person name="Weinstock G.M."/>
            <person name="Wilson R.K."/>
            <person name="Delehaunty K."/>
            <person name="Dooling D."/>
            <person name="Fronik C."/>
            <person name="Fulton L."/>
            <person name="Fulton B."/>
            <person name="Graves T."/>
            <person name="Minx P."/>
            <person name="Sodergren E."/>
            <person name="Birney E."/>
            <person name="Margulies E.H."/>
            <person name="Herrero J."/>
            <person name="Green E.D."/>
            <person name="Haussler D."/>
            <person name="Siepel A."/>
            <person name="Goldman N."/>
            <person name="Pollard K.S."/>
            <person name="Pedersen J.S."/>
            <person name="Lander E.S."/>
            <person name="Kellis M."/>
        </authorList>
    </citation>
    <scope>NUCLEOTIDE SEQUENCE [LARGE SCALE GENOMIC DNA]</scope>
    <source>
        <strain evidence="2 3">Thorbecke inbred</strain>
    </source>
</reference>
<sequence>MLYQEGLSRTPLSRPSEYSACLLVERHILLGKLELVDPKPESQRCKSSNLQKTFLQSHNEDLEKNKTSQNCIERGVEHIAKRLVMAHAEIQRLTDELQEKEKEQSESDSALEKAHLEIEKLKENLIKLKENDAIDLQKAKEHNQRLDEEILTLRNRVRSLDSEKKVLGEMVERLKGAMCESQENKQLGNHSPGKAAGAEQRVQYSLSGEKLKCQQQEEVQQLRQNLHRLQILCNSAEKELQYERGKNSDLKQHNSLLQEESIKMKIELQQAQQKLLDSTKMYSSLTAEWKHCQQKIKELELEGLKQAQSIKAQRTLQERLAQEKSKAASAEEKIVELQQKLEYAQKICLTDTCILKKKQLEEKIKEALENEAKVKQQYQEEQQRRKLLDQDVSELQRQVKTLQDKENRLEITSYQQQSRIQQQEALLKQLENEKRKSDEHMKNNQELSEKLSRLQQEKEVLCEEYGRFLKQVDVHVRNYNRKHHHNKVKLQKVKEDFVQKVELQAERIKQLEHEIGTLQQQMEKSTFPGQRK</sequence>
<feature type="coiled-coil region" evidence="1">
    <location>
        <begin position="219"/>
        <end position="464"/>
    </location>
</feature>
<dbReference type="Proteomes" id="UP000001811">
    <property type="component" value="Chromosome 13"/>
</dbReference>
<dbReference type="EMBL" id="AAGW02003035">
    <property type="status" value="NOT_ANNOTATED_CDS"/>
    <property type="molecule type" value="Genomic_DNA"/>
</dbReference>
<dbReference type="Pfam" id="PF15742">
    <property type="entry name" value="DUF4686"/>
    <property type="match status" value="1"/>
</dbReference>
<organism evidence="2 3">
    <name type="scientific">Oryctolagus cuniculus</name>
    <name type="common">Rabbit</name>
    <dbReference type="NCBI Taxonomy" id="9986"/>
    <lineage>
        <taxon>Eukaryota</taxon>
        <taxon>Metazoa</taxon>
        <taxon>Chordata</taxon>
        <taxon>Craniata</taxon>
        <taxon>Vertebrata</taxon>
        <taxon>Euteleostomi</taxon>
        <taxon>Mammalia</taxon>
        <taxon>Eutheria</taxon>
        <taxon>Euarchontoglires</taxon>
        <taxon>Glires</taxon>
        <taxon>Lagomorpha</taxon>
        <taxon>Leporidae</taxon>
        <taxon>Oryctolagus</taxon>
    </lineage>
</organism>
<reference evidence="2" key="3">
    <citation type="submission" date="2025-09" db="UniProtKB">
        <authorList>
            <consortium name="Ensembl"/>
        </authorList>
    </citation>
    <scope>IDENTIFICATION</scope>
    <source>
        <strain evidence="2">Thorbecke</strain>
    </source>
</reference>
<gene>
    <name evidence="2" type="primary">CCDC30</name>
</gene>
<dbReference type="EMBL" id="AAGW02003036">
    <property type="status" value="NOT_ANNOTATED_CDS"/>
    <property type="molecule type" value="Genomic_DNA"/>
</dbReference>
<feature type="coiled-coil region" evidence="1">
    <location>
        <begin position="83"/>
        <end position="163"/>
    </location>
</feature>
<evidence type="ECO:0000313" key="3">
    <source>
        <dbReference type="Proteomes" id="UP000001811"/>
    </source>
</evidence>
<feature type="coiled-coil region" evidence="1">
    <location>
        <begin position="494"/>
        <end position="521"/>
    </location>
</feature>
<dbReference type="EMBL" id="AAGW02003037">
    <property type="status" value="NOT_ANNOTATED_CDS"/>
    <property type="molecule type" value="Genomic_DNA"/>
</dbReference>
<reference evidence="2" key="2">
    <citation type="submission" date="2025-08" db="UniProtKB">
        <authorList>
            <consortium name="Ensembl"/>
        </authorList>
    </citation>
    <scope>IDENTIFICATION</scope>
    <source>
        <strain evidence="2">Thorbecke</strain>
    </source>
</reference>
<proteinExistence type="predicted"/>
<dbReference type="EMBL" id="AAGW02003034">
    <property type="status" value="NOT_ANNOTATED_CDS"/>
    <property type="molecule type" value="Genomic_DNA"/>
</dbReference>
<accession>A0A5F9C1B4</accession>
<keyword evidence="3" id="KW-1185">Reference proteome</keyword>
<dbReference type="Bgee" id="ENSOCUG00000011428">
    <property type="expression patterns" value="Expressed in testis and 16 other cell types or tissues"/>
</dbReference>
<dbReference type="Ensembl" id="ENSOCUT00000044828.1">
    <property type="protein sequence ID" value="ENSOCUP00000027454.1"/>
    <property type="gene ID" value="ENSOCUG00000011428.4"/>
</dbReference>
<protein>
    <submittedName>
        <fullName evidence="2">Coiled-coil domain containing 30</fullName>
    </submittedName>
</protein>
<dbReference type="EMBL" id="AAGW02003038">
    <property type="status" value="NOT_ANNOTATED_CDS"/>
    <property type="molecule type" value="Genomic_DNA"/>
</dbReference>
<dbReference type="PANTHER" id="PTHR34479:SF1">
    <property type="entry name" value="COILED-COIL DOMAIN-CONTAINING PROTEIN 30"/>
    <property type="match status" value="1"/>
</dbReference>
<evidence type="ECO:0000256" key="1">
    <source>
        <dbReference type="SAM" id="Coils"/>
    </source>
</evidence>